<feature type="transmembrane region" description="Helical" evidence="2">
    <location>
        <begin position="7"/>
        <end position="22"/>
    </location>
</feature>
<dbReference type="Proteomes" id="UP000023152">
    <property type="component" value="Unassembled WGS sequence"/>
</dbReference>
<evidence type="ECO:0000256" key="2">
    <source>
        <dbReference type="SAM" id="Phobius"/>
    </source>
</evidence>
<dbReference type="Pfam" id="PF01728">
    <property type="entry name" value="FtsJ"/>
    <property type="match status" value="1"/>
</dbReference>
<evidence type="ECO:0000256" key="1">
    <source>
        <dbReference type="SAM" id="MobiDB-lite"/>
    </source>
</evidence>
<evidence type="ECO:0000313" key="5">
    <source>
        <dbReference type="Proteomes" id="UP000023152"/>
    </source>
</evidence>
<dbReference type="EMBL" id="ASPP01014421">
    <property type="protein sequence ID" value="ETO18772.1"/>
    <property type="molecule type" value="Genomic_DNA"/>
</dbReference>
<dbReference type="OMA" id="LCKFENE"/>
<sequence>MYKYIHIYIYIYIYIVCLFVYLNDRFRTFYETKFANKCFSFVQFVCFFVCCCETFRQLQQQRRDGYENEHVERFFDLKYRNQDNSNRSSDQNVVQLFRRFYRYAIDIDNGCHYVEWMVKCAKAKQVSYFLDIGFAPGGMSKLLLDGCNGIRGMGITLPPESKGNAIIRELYRHKKFFCREFDIVSLAKQINRRIDFMKLCKFENEQMFPGFDLVIIGITIHQEFDEAGYQRLDHQILLSELYVAFQTLARGGAILMRHKISLDLIHQHILYMMLTCFSSFKCHKPMTEFAIRKTFWILWTGFDSLKAQPFIQNLRHLVHVDKEKPPYAINRETGKFFDPAMVKKSGEEIIAEQGDKMLQVMVPMFHVQLQCIEDYCQGKKDRLCKHKDRCSDSGCMKAHKYDDLLRGVQEAQDEVDKTMFAQIELHKHSSPILYELSKLPLGNKADSQKRPRNRRYANPNPHNRKFSAKHSAEKHYSSFNQYDDMDD</sequence>
<dbReference type="GO" id="GO:0008168">
    <property type="term" value="F:methyltransferase activity"/>
    <property type="evidence" value="ECO:0007669"/>
    <property type="project" value="InterPro"/>
</dbReference>
<dbReference type="GO" id="GO:0032259">
    <property type="term" value="P:methylation"/>
    <property type="evidence" value="ECO:0007669"/>
    <property type="project" value="InterPro"/>
</dbReference>
<reference evidence="4 5" key="1">
    <citation type="journal article" date="2013" name="Curr. Biol.">
        <title>The Genome of the Foraminiferan Reticulomyxa filosa.</title>
        <authorList>
            <person name="Glockner G."/>
            <person name="Hulsmann N."/>
            <person name="Schleicher M."/>
            <person name="Noegel A.A."/>
            <person name="Eichinger L."/>
            <person name="Gallinger C."/>
            <person name="Pawlowski J."/>
            <person name="Sierra R."/>
            <person name="Euteneuer U."/>
            <person name="Pillet L."/>
            <person name="Moustafa A."/>
            <person name="Platzer M."/>
            <person name="Groth M."/>
            <person name="Szafranski K."/>
            <person name="Schliwa M."/>
        </authorList>
    </citation>
    <scope>NUCLEOTIDE SEQUENCE [LARGE SCALE GENOMIC DNA]</scope>
</reference>
<keyword evidence="2" id="KW-0812">Transmembrane</keyword>
<dbReference type="InterPro" id="IPR029063">
    <property type="entry name" value="SAM-dependent_MTases_sf"/>
</dbReference>
<name>X6N0C8_RETFI</name>
<proteinExistence type="predicted"/>
<dbReference type="AlphaFoldDB" id="X6N0C8"/>
<evidence type="ECO:0000259" key="3">
    <source>
        <dbReference type="Pfam" id="PF01728"/>
    </source>
</evidence>
<evidence type="ECO:0000313" key="4">
    <source>
        <dbReference type="EMBL" id="ETO18772.1"/>
    </source>
</evidence>
<accession>X6N0C8</accession>
<feature type="region of interest" description="Disordered" evidence="1">
    <location>
        <begin position="441"/>
        <end position="487"/>
    </location>
</feature>
<protein>
    <recommendedName>
        <fullName evidence="3">Ribosomal RNA methyltransferase FtsJ domain-containing protein</fullName>
    </recommendedName>
</protein>
<feature type="domain" description="Ribosomal RNA methyltransferase FtsJ" evidence="3">
    <location>
        <begin position="124"/>
        <end position="288"/>
    </location>
</feature>
<organism evidence="4 5">
    <name type="scientific">Reticulomyxa filosa</name>
    <dbReference type="NCBI Taxonomy" id="46433"/>
    <lineage>
        <taxon>Eukaryota</taxon>
        <taxon>Sar</taxon>
        <taxon>Rhizaria</taxon>
        <taxon>Retaria</taxon>
        <taxon>Foraminifera</taxon>
        <taxon>Monothalamids</taxon>
        <taxon>Reticulomyxidae</taxon>
        <taxon>Reticulomyxa</taxon>
    </lineage>
</organism>
<keyword evidence="2" id="KW-0472">Membrane</keyword>
<keyword evidence="2" id="KW-1133">Transmembrane helix</keyword>
<dbReference type="Gene3D" id="3.40.50.12760">
    <property type="match status" value="1"/>
</dbReference>
<comment type="caution">
    <text evidence="4">The sequence shown here is derived from an EMBL/GenBank/DDBJ whole genome shotgun (WGS) entry which is preliminary data.</text>
</comment>
<gene>
    <name evidence="4" type="ORF">RFI_18485</name>
</gene>
<dbReference type="OrthoDB" id="417125at2759"/>
<dbReference type="InterPro" id="IPR002877">
    <property type="entry name" value="RNA_MeTrfase_FtsJ_dom"/>
</dbReference>
<dbReference type="SUPFAM" id="SSF53335">
    <property type="entry name" value="S-adenosyl-L-methionine-dependent methyltransferases"/>
    <property type="match status" value="1"/>
</dbReference>
<keyword evidence="5" id="KW-1185">Reference proteome</keyword>